<dbReference type="RefSeq" id="WP_123770505.1">
    <property type="nucleotide sequence ID" value="NZ_RKQN01000003.1"/>
</dbReference>
<dbReference type="SUPFAM" id="SSF89232">
    <property type="entry name" value="Hypothetical protein TM1070"/>
    <property type="match status" value="1"/>
</dbReference>
<proteinExistence type="predicted"/>
<sequence>MNGIGARRWAFAAGRVPLQSRGPEPLFTSRDEFALLNTGDALANVRLTVLYARREPVGPYRVGVAPRRLRRLRVNDLIFPEAVRLGEPYALLFESDRPVVVQCARQDTRRRENAGFCANAWGE</sequence>
<protein>
    <recommendedName>
        <fullName evidence="3">Sensory rhodopsin transducer</fullName>
    </recommendedName>
</protein>
<evidence type="ECO:0000313" key="2">
    <source>
        <dbReference type="Proteomes" id="UP000269708"/>
    </source>
</evidence>
<dbReference type="InterPro" id="IPR009794">
    <property type="entry name" value="ASRT"/>
</dbReference>
<keyword evidence="2" id="KW-1185">Reference proteome</keyword>
<gene>
    <name evidence="1" type="ORF">EDC50_2162</name>
</gene>
<dbReference type="Pfam" id="PF07100">
    <property type="entry name" value="ASRT"/>
    <property type="match status" value="1"/>
</dbReference>
<organism evidence="1 2">
    <name type="scientific">Vulcaniibacterium tengchongense</name>
    <dbReference type="NCBI Taxonomy" id="1273429"/>
    <lineage>
        <taxon>Bacteria</taxon>
        <taxon>Pseudomonadati</taxon>
        <taxon>Pseudomonadota</taxon>
        <taxon>Gammaproteobacteria</taxon>
        <taxon>Lysobacterales</taxon>
        <taxon>Lysobacteraceae</taxon>
        <taxon>Vulcaniibacterium</taxon>
    </lineage>
</organism>
<dbReference type="AlphaFoldDB" id="A0A3N4VSX7"/>
<comment type="caution">
    <text evidence="1">The sequence shown here is derived from an EMBL/GenBank/DDBJ whole genome shotgun (WGS) entry which is preliminary data.</text>
</comment>
<accession>A0A3N4VSX7</accession>
<evidence type="ECO:0008006" key="3">
    <source>
        <dbReference type="Google" id="ProtNLM"/>
    </source>
</evidence>
<dbReference type="Gene3D" id="2.60.290.11">
    <property type="entry name" value="TM1070-like"/>
    <property type="match status" value="1"/>
</dbReference>
<reference evidence="1 2" key="1">
    <citation type="submission" date="2018-11" db="EMBL/GenBank/DDBJ databases">
        <title>Genomic Encyclopedia of Type Strains, Phase IV (KMG-IV): sequencing the most valuable type-strain genomes for metagenomic binning, comparative biology and taxonomic classification.</title>
        <authorList>
            <person name="Goeker M."/>
        </authorList>
    </citation>
    <scope>NUCLEOTIDE SEQUENCE [LARGE SCALE GENOMIC DNA]</scope>
    <source>
        <strain evidence="1 2">DSM 25623</strain>
    </source>
</reference>
<dbReference type="Proteomes" id="UP000269708">
    <property type="component" value="Unassembled WGS sequence"/>
</dbReference>
<dbReference type="EMBL" id="RKQN01000003">
    <property type="protein sequence ID" value="RPE76910.1"/>
    <property type="molecule type" value="Genomic_DNA"/>
</dbReference>
<dbReference type="OrthoDB" id="512504at2"/>
<dbReference type="PIRSF" id="PIRSF008711">
    <property type="entry name" value="UCP008711"/>
    <property type="match status" value="1"/>
</dbReference>
<dbReference type="InterPro" id="IPR036698">
    <property type="entry name" value="TM1070-like_sf"/>
</dbReference>
<name>A0A3N4VSX7_9GAMM</name>
<evidence type="ECO:0000313" key="1">
    <source>
        <dbReference type="EMBL" id="RPE76910.1"/>
    </source>
</evidence>